<dbReference type="GO" id="GO:0006281">
    <property type="term" value="P:DNA repair"/>
    <property type="evidence" value="ECO:0007669"/>
    <property type="project" value="UniProtKB-KW"/>
</dbReference>
<feature type="region of interest" description="Disordered" evidence="3">
    <location>
        <begin position="210"/>
        <end position="236"/>
    </location>
</feature>
<gene>
    <name evidence="4" type="ORF">CB5_LOCUS20529</name>
</gene>
<keyword evidence="1" id="KW-0227">DNA damage</keyword>
<evidence type="ECO:0000256" key="2">
    <source>
        <dbReference type="ARBA" id="ARBA00023204"/>
    </source>
</evidence>
<feature type="compositionally biased region" description="Basic and acidic residues" evidence="3">
    <location>
        <begin position="217"/>
        <end position="228"/>
    </location>
</feature>
<protein>
    <submittedName>
        <fullName evidence="4">Uncharacterized protein</fullName>
    </submittedName>
</protein>
<evidence type="ECO:0000313" key="4">
    <source>
        <dbReference type="EMBL" id="CAD1837318.1"/>
    </source>
</evidence>
<proteinExistence type="predicted"/>
<name>A0A6V7Q2U5_ANACO</name>
<dbReference type="GO" id="GO:0140097">
    <property type="term" value="F:catalytic activity, acting on DNA"/>
    <property type="evidence" value="ECO:0007669"/>
    <property type="project" value="UniProtKB-ARBA"/>
</dbReference>
<organism evidence="4">
    <name type="scientific">Ananas comosus var. bracteatus</name>
    <name type="common">red pineapple</name>
    <dbReference type="NCBI Taxonomy" id="296719"/>
    <lineage>
        <taxon>Eukaryota</taxon>
        <taxon>Viridiplantae</taxon>
        <taxon>Streptophyta</taxon>
        <taxon>Embryophyta</taxon>
        <taxon>Tracheophyta</taxon>
        <taxon>Spermatophyta</taxon>
        <taxon>Magnoliopsida</taxon>
        <taxon>Liliopsida</taxon>
        <taxon>Poales</taxon>
        <taxon>Bromeliaceae</taxon>
        <taxon>Bromelioideae</taxon>
        <taxon>Ananas</taxon>
    </lineage>
</organism>
<keyword evidence="2" id="KW-0234">DNA repair</keyword>
<dbReference type="GO" id="GO:0016787">
    <property type="term" value="F:hydrolase activity"/>
    <property type="evidence" value="ECO:0007669"/>
    <property type="project" value="UniProtKB-ARBA"/>
</dbReference>
<reference evidence="4" key="1">
    <citation type="submission" date="2020-07" db="EMBL/GenBank/DDBJ databases">
        <authorList>
            <person name="Lin J."/>
        </authorList>
    </citation>
    <scope>NUCLEOTIDE SEQUENCE</scope>
</reference>
<dbReference type="Pfam" id="PF00633">
    <property type="entry name" value="HHH"/>
    <property type="match status" value="1"/>
</dbReference>
<dbReference type="InterPro" id="IPR011257">
    <property type="entry name" value="DNA_glycosylase"/>
</dbReference>
<sequence length="236" mass="25866">MVSPRFRGLWRVTREMDFECGDAGAWRAALGAYAARVETLAGAAASKRELLPLDSFYRGDLPLLLRRRGPKPFLSKSEFLRVVQWKLSRGQWRPRLMGYAEALGEAEVEAASRAAFAAIPDLARAVSELTALKGVGPATASAILAAFAPEIAPFMSDEAMMVAMGNKEYTLKHYLAFAEKLQKKAKELSVDGESFTPTDIERALWSSVVGSKALSSSEKDVPKADAKRSSKRKRKP</sequence>
<dbReference type="SUPFAM" id="SSF48150">
    <property type="entry name" value="DNA-glycosylase"/>
    <property type="match status" value="1"/>
</dbReference>
<evidence type="ECO:0000256" key="1">
    <source>
        <dbReference type="ARBA" id="ARBA00022763"/>
    </source>
</evidence>
<dbReference type="AlphaFoldDB" id="A0A6V7Q2U5"/>
<evidence type="ECO:0000256" key="3">
    <source>
        <dbReference type="SAM" id="MobiDB-lite"/>
    </source>
</evidence>
<dbReference type="GO" id="GO:0003677">
    <property type="term" value="F:DNA binding"/>
    <property type="evidence" value="ECO:0007669"/>
    <property type="project" value="InterPro"/>
</dbReference>
<dbReference type="EMBL" id="LR862132">
    <property type="protein sequence ID" value="CAD1837318.1"/>
    <property type="molecule type" value="Genomic_DNA"/>
</dbReference>
<accession>A0A6V7Q2U5</accession>
<dbReference type="PANTHER" id="PTHR21521:SF0">
    <property type="entry name" value="AMUN, ISOFORM A"/>
    <property type="match status" value="1"/>
</dbReference>
<dbReference type="InterPro" id="IPR000445">
    <property type="entry name" value="HhH_motif"/>
</dbReference>
<dbReference type="PANTHER" id="PTHR21521">
    <property type="entry name" value="AMUN, ISOFORM A"/>
    <property type="match status" value="1"/>
</dbReference>